<keyword evidence="1" id="KW-0472">Membrane</keyword>
<dbReference type="RefSeq" id="WP_382391885.1">
    <property type="nucleotide sequence ID" value="NZ_JBHTCQ010000001.1"/>
</dbReference>
<organism evidence="2 3">
    <name type="scientific">Georgenia alba</name>
    <dbReference type="NCBI Taxonomy" id="2233858"/>
    <lineage>
        <taxon>Bacteria</taxon>
        <taxon>Bacillati</taxon>
        <taxon>Actinomycetota</taxon>
        <taxon>Actinomycetes</taxon>
        <taxon>Micrococcales</taxon>
        <taxon>Bogoriellaceae</taxon>
        <taxon>Georgenia</taxon>
    </lineage>
</organism>
<comment type="caution">
    <text evidence="2">The sequence shown here is derived from an EMBL/GenBank/DDBJ whole genome shotgun (WGS) entry which is preliminary data.</text>
</comment>
<evidence type="ECO:0008006" key="4">
    <source>
        <dbReference type="Google" id="ProtNLM"/>
    </source>
</evidence>
<evidence type="ECO:0000313" key="2">
    <source>
        <dbReference type="EMBL" id="MFC7404467.1"/>
    </source>
</evidence>
<sequence>MMWTAVLGAITWIAFLVACLTRVVLAERSAGTGGADERTPLPRRSAAVRRLDVAIAFLTVACLASLFGHFFQVLSDVAS</sequence>
<evidence type="ECO:0000256" key="1">
    <source>
        <dbReference type="SAM" id="Phobius"/>
    </source>
</evidence>
<dbReference type="Proteomes" id="UP001596455">
    <property type="component" value="Unassembled WGS sequence"/>
</dbReference>
<keyword evidence="1" id="KW-0812">Transmembrane</keyword>
<reference evidence="3" key="1">
    <citation type="journal article" date="2019" name="Int. J. Syst. Evol. Microbiol.">
        <title>The Global Catalogue of Microorganisms (GCM) 10K type strain sequencing project: providing services to taxonomists for standard genome sequencing and annotation.</title>
        <authorList>
            <consortium name="The Broad Institute Genomics Platform"/>
            <consortium name="The Broad Institute Genome Sequencing Center for Infectious Disease"/>
            <person name="Wu L."/>
            <person name="Ma J."/>
        </authorList>
    </citation>
    <scope>NUCLEOTIDE SEQUENCE [LARGE SCALE GENOMIC DNA]</scope>
    <source>
        <strain evidence="3">JCM 1490</strain>
    </source>
</reference>
<name>A0ABW2Q938_9MICO</name>
<keyword evidence="1" id="KW-1133">Transmembrane helix</keyword>
<accession>A0ABW2Q938</accession>
<protein>
    <recommendedName>
        <fullName evidence="4">DUF1467 family protein</fullName>
    </recommendedName>
</protein>
<keyword evidence="3" id="KW-1185">Reference proteome</keyword>
<gene>
    <name evidence="2" type="ORF">ACFQQL_05055</name>
</gene>
<dbReference type="EMBL" id="JBHTCQ010000001">
    <property type="protein sequence ID" value="MFC7404467.1"/>
    <property type="molecule type" value="Genomic_DNA"/>
</dbReference>
<feature type="transmembrane region" description="Helical" evidence="1">
    <location>
        <begin position="50"/>
        <end position="71"/>
    </location>
</feature>
<evidence type="ECO:0000313" key="3">
    <source>
        <dbReference type="Proteomes" id="UP001596455"/>
    </source>
</evidence>
<proteinExistence type="predicted"/>